<sequence length="34" mass="4027">MLILYLVNILSVIAFFVKNFHKIIEYVELLIGFI</sequence>
<dbReference type="EMBL" id="JAVDRG010000002">
    <property type="protein sequence ID" value="MDR6441399.1"/>
    <property type="molecule type" value="Genomic_DNA"/>
</dbReference>
<accession>A0ACC6IUX9</accession>
<reference evidence="1" key="1">
    <citation type="submission" date="2023-07" db="EMBL/GenBank/DDBJ databases">
        <title>Sorghum-associated microbial communities from plants grown in Nebraska, USA.</title>
        <authorList>
            <person name="Schachtman D."/>
        </authorList>
    </citation>
    <scope>NUCLEOTIDE SEQUENCE</scope>
    <source>
        <strain evidence="1">DS1280</strain>
    </source>
</reference>
<proteinExistence type="predicted"/>
<name>A0ACC6IUX9_9FLAO</name>
<protein>
    <submittedName>
        <fullName evidence="1">Uncharacterized protein</fullName>
    </submittedName>
</protein>
<organism evidence="1 2">
    <name type="scientific">Chryseobacterium bernardetii</name>
    <dbReference type="NCBI Taxonomy" id="1241978"/>
    <lineage>
        <taxon>Bacteria</taxon>
        <taxon>Pseudomonadati</taxon>
        <taxon>Bacteroidota</taxon>
        <taxon>Flavobacteriia</taxon>
        <taxon>Flavobacteriales</taxon>
        <taxon>Weeksellaceae</taxon>
        <taxon>Chryseobacterium group</taxon>
        <taxon>Chryseobacterium</taxon>
    </lineage>
</organism>
<evidence type="ECO:0000313" key="1">
    <source>
        <dbReference type="EMBL" id="MDR6441399.1"/>
    </source>
</evidence>
<keyword evidence="2" id="KW-1185">Reference proteome</keyword>
<dbReference type="Proteomes" id="UP001184376">
    <property type="component" value="Unassembled WGS sequence"/>
</dbReference>
<gene>
    <name evidence="1" type="ORF">J2795_002099</name>
</gene>
<evidence type="ECO:0000313" key="2">
    <source>
        <dbReference type="Proteomes" id="UP001184376"/>
    </source>
</evidence>
<comment type="caution">
    <text evidence="1">The sequence shown here is derived from an EMBL/GenBank/DDBJ whole genome shotgun (WGS) entry which is preliminary data.</text>
</comment>